<protein>
    <submittedName>
        <fullName evidence="1">Uncharacterized protein</fullName>
    </submittedName>
</protein>
<proteinExistence type="predicted"/>
<reference evidence="1" key="1">
    <citation type="submission" date="2020-08" db="EMBL/GenBank/DDBJ databases">
        <title>Plant Genome Project.</title>
        <authorList>
            <person name="Zhang R.-G."/>
        </authorList>
    </citation>
    <scope>NUCLEOTIDE SEQUENCE</scope>
    <source>
        <strain evidence="1">WSP0</strain>
        <tissue evidence="1">Leaf</tissue>
    </source>
</reference>
<organism evidence="1 2">
    <name type="scientific">Rhododendron griersonianum</name>
    <dbReference type="NCBI Taxonomy" id="479676"/>
    <lineage>
        <taxon>Eukaryota</taxon>
        <taxon>Viridiplantae</taxon>
        <taxon>Streptophyta</taxon>
        <taxon>Embryophyta</taxon>
        <taxon>Tracheophyta</taxon>
        <taxon>Spermatophyta</taxon>
        <taxon>Magnoliopsida</taxon>
        <taxon>eudicotyledons</taxon>
        <taxon>Gunneridae</taxon>
        <taxon>Pentapetalae</taxon>
        <taxon>asterids</taxon>
        <taxon>Ericales</taxon>
        <taxon>Ericaceae</taxon>
        <taxon>Ericoideae</taxon>
        <taxon>Rhodoreae</taxon>
        <taxon>Rhododendron</taxon>
    </lineage>
</organism>
<evidence type="ECO:0000313" key="1">
    <source>
        <dbReference type="EMBL" id="KAG5560626.1"/>
    </source>
</evidence>
<accession>A0AAV6L787</accession>
<keyword evidence="2" id="KW-1185">Reference proteome</keyword>
<dbReference type="Proteomes" id="UP000823749">
    <property type="component" value="Chromosome 2"/>
</dbReference>
<evidence type="ECO:0000313" key="2">
    <source>
        <dbReference type="Proteomes" id="UP000823749"/>
    </source>
</evidence>
<name>A0AAV6L787_9ERIC</name>
<sequence length="63" mass="7069">MGLRKLFVGVQVLLIISFILLAFEVAARELVQQHPSPLNPHDHKMERELASLGALDKPWPSNP</sequence>
<dbReference type="AlphaFoldDB" id="A0AAV6L787"/>
<gene>
    <name evidence="1" type="ORF">RHGRI_003822</name>
</gene>
<comment type="caution">
    <text evidence="1">The sequence shown here is derived from an EMBL/GenBank/DDBJ whole genome shotgun (WGS) entry which is preliminary data.</text>
</comment>
<dbReference type="EMBL" id="JACTNZ010000002">
    <property type="protein sequence ID" value="KAG5560626.1"/>
    <property type="molecule type" value="Genomic_DNA"/>
</dbReference>